<evidence type="ECO:0000313" key="2">
    <source>
        <dbReference type="Proteomes" id="UP001287356"/>
    </source>
</evidence>
<comment type="caution">
    <text evidence="1">The sequence shown here is derived from an EMBL/GenBank/DDBJ whole genome shotgun (WGS) entry which is preliminary data.</text>
</comment>
<gene>
    <name evidence="1" type="ORF">B0T24DRAFT_414418</name>
</gene>
<dbReference type="EMBL" id="JAULSN010000008">
    <property type="protein sequence ID" value="KAK3366141.1"/>
    <property type="molecule type" value="Genomic_DNA"/>
</dbReference>
<dbReference type="Proteomes" id="UP001287356">
    <property type="component" value="Unassembled WGS sequence"/>
</dbReference>
<dbReference type="AlphaFoldDB" id="A0AAE0JXC7"/>
<organism evidence="1 2">
    <name type="scientific">Lasiosphaeria ovina</name>
    <dbReference type="NCBI Taxonomy" id="92902"/>
    <lineage>
        <taxon>Eukaryota</taxon>
        <taxon>Fungi</taxon>
        <taxon>Dikarya</taxon>
        <taxon>Ascomycota</taxon>
        <taxon>Pezizomycotina</taxon>
        <taxon>Sordariomycetes</taxon>
        <taxon>Sordariomycetidae</taxon>
        <taxon>Sordariales</taxon>
        <taxon>Lasiosphaeriaceae</taxon>
        <taxon>Lasiosphaeria</taxon>
    </lineage>
</organism>
<keyword evidence="2" id="KW-1185">Reference proteome</keyword>
<sequence>MSSMVCLFVAPSILDSRSTMNVQSDAVGASPPYFSGEPFLTRARTCACGKYHVHAVLGGRELRSLIGIVGWTNTVDPWRPTGHWRVGLHLFTYAPKHSVPIKNIGNLVKVRCASVKMEGNIFAFCPCDGCVCVVCYNNTNARNARRGACRANLVLLPTGWRRALESGHPCRQCETPPCRTWHATDRDGTVGFCCRRLFSVQQRTTPSECTTTMRGAARRQTDLNPTLLPSARH</sequence>
<reference evidence="1" key="2">
    <citation type="submission" date="2023-06" db="EMBL/GenBank/DDBJ databases">
        <authorList>
            <consortium name="Lawrence Berkeley National Laboratory"/>
            <person name="Haridas S."/>
            <person name="Hensen N."/>
            <person name="Bonometti L."/>
            <person name="Westerberg I."/>
            <person name="Brannstrom I.O."/>
            <person name="Guillou S."/>
            <person name="Cros-Aarteil S."/>
            <person name="Calhoun S."/>
            <person name="Kuo A."/>
            <person name="Mondo S."/>
            <person name="Pangilinan J."/>
            <person name="Riley R."/>
            <person name="Labutti K."/>
            <person name="Andreopoulos B."/>
            <person name="Lipzen A."/>
            <person name="Chen C."/>
            <person name="Yanf M."/>
            <person name="Daum C."/>
            <person name="Ng V."/>
            <person name="Clum A."/>
            <person name="Steindorff A."/>
            <person name="Ohm R."/>
            <person name="Martin F."/>
            <person name="Silar P."/>
            <person name="Natvig D."/>
            <person name="Lalanne C."/>
            <person name="Gautier V."/>
            <person name="Ament-Velasquez S.L."/>
            <person name="Kruys A."/>
            <person name="Hutchinson M.I."/>
            <person name="Powell A.J."/>
            <person name="Barry K."/>
            <person name="Miller A.N."/>
            <person name="Grigoriev I.V."/>
            <person name="Debuchy R."/>
            <person name="Gladieux P."/>
            <person name="Thoren M.H."/>
            <person name="Johannesson H."/>
        </authorList>
    </citation>
    <scope>NUCLEOTIDE SEQUENCE</scope>
    <source>
        <strain evidence="1">CBS 958.72</strain>
    </source>
</reference>
<proteinExistence type="predicted"/>
<reference evidence="1" key="1">
    <citation type="journal article" date="2023" name="Mol. Phylogenet. Evol.">
        <title>Genome-scale phylogeny and comparative genomics of the fungal order Sordariales.</title>
        <authorList>
            <person name="Hensen N."/>
            <person name="Bonometti L."/>
            <person name="Westerberg I."/>
            <person name="Brannstrom I.O."/>
            <person name="Guillou S."/>
            <person name="Cros-Aarteil S."/>
            <person name="Calhoun S."/>
            <person name="Haridas S."/>
            <person name="Kuo A."/>
            <person name="Mondo S."/>
            <person name="Pangilinan J."/>
            <person name="Riley R."/>
            <person name="LaButti K."/>
            <person name="Andreopoulos B."/>
            <person name="Lipzen A."/>
            <person name="Chen C."/>
            <person name="Yan M."/>
            <person name="Daum C."/>
            <person name="Ng V."/>
            <person name="Clum A."/>
            <person name="Steindorff A."/>
            <person name="Ohm R.A."/>
            <person name="Martin F."/>
            <person name="Silar P."/>
            <person name="Natvig D.O."/>
            <person name="Lalanne C."/>
            <person name="Gautier V."/>
            <person name="Ament-Velasquez S.L."/>
            <person name="Kruys A."/>
            <person name="Hutchinson M.I."/>
            <person name="Powell A.J."/>
            <person name="Barry K."/>
            <person name="Miller A.N."/>
            <person name="Grigoriev I.V."/>
            <person name="Debuchy R."/>
            <person name="Gladieux P."/>
            <person name="Hiltunen Thoren M."/>
            <person name="Johannesson H."/>
        </authorList>
    </citation>
    <scope>NUCLEOTIDE SEQUENCE</scope>
    <source>
        <strain evidence="1">CBS 958.72</strain>
    </source>
</reference>
<evidence type="ECO:0000313" key="1">
    <source>
        <dbReference type="EMBL" id="KAK3366141.1"/>
    </source>
</evidence>
<name>A0AAE0JXC7_9PEZI</name>
<protein>
    <submittedName>
        <fullName evidence="1">Uncharacterized protein</fullName>
    </submittedName>
</protein>
<accession>A0AAE0JXC7</accession>